<dbReference type="RefSeq" id="XP_050561093.1">
    <property type="nucleotide sequence ID" value="XM_050705136.1"/>
</dbReference>
<dbReference type="PANTHER" id="PTHR23227">
    <property type="entry name" value="BUCENTAUR RELATED"/>
    <property type="match status" value="1"/>
</dbReference>
<feature type="domain" description="Endonuclease/exonuclease/phosphatase" evidence="1">
    <location>
        <begin position="140"/>
        <end position="278"/>
    </location>
</feature>
<dbReference type="AlphaFoldDB" id="A0A9R0E9C5"/>
<dbReference type="Proteomes" id="UP000829999">
    <property type="component" value="Chromosome 26"/>
</dbReference>
<sequence length="403" mass="46331">MSAQAAPSYLGGGKIPDGDVLCHTSRLVSPCVGRKRAEDCLFATLNVCGGVEGKMVEICEMMNMRKIDVLGVSETKRKDGVATTHGQYFAYWSSVASSRRGSQGVGVILSERMNECVKGYKCVNPRILWIRLKIGLTKLFIVSAYAPDMSKPVGVREEFWDNLRDVLNECKENERIIMLGDFNGWVGVARDGYERVLGRFGDERVNENGECLLGICVEKKLLVTNTIFSHKKIHMYTWQRHTERSMIDFVIVDERLRTKIKDSRVYRGTNVGSDHFLVIARIAGLAMKWRHRPRIRVPGIERVRVERLREEKACDEYRKLLNERTRELLEGEEWNIEEFWKELKDAVIAVATQVCGVSKRKNPGSKRNEWWDDEVKEVIEQKKKAWLDLLASKANRRMLYLIV</sequence>
<protein>
    <submittedName>
        <fullName evidence="3">Craniofacial development protein 2-like</fullName>
    </submittedName>
</protein>
<organism evidence="2 3">
    <name type="scientific">Spodoptera frugiperda</name>
    <name type="common">Fall armyworm</name>
    <dbReference type="NCBI Taxonomy" id="7108"/>
    <lineage>
        <taxon>Eukaryota</taxon>
        <taxon>Metazoa</taxon>
        <taxon>Ecdysozoa</taxon>
        <taxon>Arthropoda</taxon>
        <taxon>Hexapoda</taxon>
        <taxon>Insecta</taxon>
        <taxon>Pterygota</taxon>
        <taxon>Neoptera</taxon>
        <taxon>Endopterygota</taxon>
        <taxon>Lepidoptera</taxon>
        <taxon>Glossata</taxon>
        <taxon>Ditrysia</taxon>
        <taxon>Noctuoidea</taxon>
        <taxon>Noctuidae</taxon>
        <taxon>Amphipyrinae</taxon>
        <taxon>Spodoptera</taxon>
    </lineage>
</organism>
<dbReference type="SUPFAM" id="SSF56219">
    <property type="entry name" value="DNase I-like"/>
    <property type="match status" value="1"/>
</dbReference>
<evidence type="ECO:0000313" key="3">
    <source>
        <dbReference type="RefSeq" id="XP_050561093.1"/>
    </source>
</evidence>
<dbReference type="InterPro" id="IPR005135">
    <property type="entry name" value="Endo/exonuclease/phosphatase"/>
</dbReference>
<dbReference type="Gene3D" id="3.60.10.10">
    <property type="entry name" value="Endonuclease/exonuclease/phosphatase"/>
    <property type="match status" value="1"/>
</dbReference>
<evidence type="ECO:0000259" key="1">
    <source>
        <dbReference type="Pfam" id="PF14529"/>
    </source>
</evidence>
<gene>
    <name evidence="3" type="primary">LOC126912551</name>
</gene>
<reference evidence="3" key="1">
    <citation type="submission" date="2025-08" db="UniProtKB">
        <authorList>
            <consortium name="RefSeq"/>
        </authorList>
    </citation>
    <scope>IDENTIFICATION</scope>
    <source>
        <tissue evidence="3">Whole larval tissue</tissue>
    </source>
</reference>
<accession>A0A9R0E9C5</accession>
<dbReference type="Pfam" id="PF14529">
    <property type="entry name" value="Exo_endo_phos_2"/>
    <property type="match status" value="1"/>
</dbReference>
<name>A0A9R0E9C5_SPOFR</name>
<keyword evidence="2" id="KW-1185">Reference proteome</keyword>
<evidence type="ECO:0000313" key="2">
    <source>
        <dbReference type="Proteomes" id="UP000829999"/>
    </source>
</evidence>
<dbReference type="InterPro" id="IPR027124">
    <property type="entry name" value="Swc5/CFDP1/2"/>
</dbReference>
<dbReference type="GeneID" id="126912551"/>
<dbReference type="OrthoDB" id="425681at2759"/>
<dbReference type="PANTHER" id="PTHR23227:SF85">
    <property type="entry name" value="CRANIOFACIAL DEVELOPMENT PROTEIN 2"/>
    <property type="match status" value="1"/>
</dbReference>
<proteinExistence type="predicted"/>
<dbReference type="CDD" id="cd09076">
    <property type="entry name" value="L1-EN"/>
    <property type="match status" value="1"/>
</dbReference>
<dbReference type="InterPro" id="IPR036691">
    <property type="entry name" value="Endo/exonu/phosph_ase_sf"/>
</dbReference>
<dbReference type="GO" id="GO:0003824">
    <property type="term" value="F:catalytic activity"/>
    <property type="evidence" value="ECO:0007669"/>
    <property type="project" value="InterPro"/>
</dbReference>